<reference evidence="1" key="1">
    <citation type="submission" date="2018-01" db="EMBL/GenBank/DDBJ databases">
        <authorList>
            <person name="Regsiter A."/>
            <person name="William W."/>
        </authorList>
    </citation>
    <scope>NUCLEOTIDE SEQUENCE</scope>
    <source>
        <strain evidence="1">TRIP AH-1</strain>
    </source>
</reference>
<protein>
    <submittedName>
        <fullName evidence="1">Uncharacterized protein</fullName>
    </submittedName>
</protein>
<proteinExistence type="predicted"/>
<sequence length="115" mass="13447">MKTLEDLKADRKLIDFIDWDMTPEEAVTLYLEWGNNWSHGRLVKSKNDVSHYFVLNTWDKKPVIFLVKRNSEEASEIASFDVPDEYLDNFSGTKKGVYALDEKIKSWLMEELKAA</sequence>
<gene>
    <name evidence="1" type="ORF">PITCH_A1800033</name>
</gene>
<evidence type="ECO:0000313" key="1">
    <source>
        <dbReference type="EMBL" id="SPD73347.1"/>
    </source>
</evidence>
<name>A0A445MV17_9BACT</name>
<accession>A0A445MV17</accession>
<dbReference type="InterPro" id="IPR059223">
    <property type="entry name" value="DVU0772-like"/>
</dbReference>
<dbReference type="AlphaFoldDB" id="A0A445MV17"/>
<dbReference type="NCBIfam" id="NF045682">
    <property type="entry name" value="DVU0772_fam"/>
    <property type="match status" value="1"/>
</dbReference>
<organism evidence="1">
    <name type="scientific">uncultured Desulfobacterium sp</name>
    <dbReference type="NCBI Taxonomy" id="201089"/>
    <lineage>
        <taxon>Bacteria</taxon>
        <taxon>Pseudomonadati</taxon>
        <taxon>Thermodesulfobacteriota</taxon>
        <taxon>Desulfobacteria</taxon>
        <taxon>Desulfobacterales</taxon>
        <taxon>Desulfobacteriaceae</taxon>
        <taxon>Desulfobacterium</taxon>
        <taxon>environmental samples</taxon>
    </lineage>
</organism>
<dbReference type="EMBL" id="OJIN01000091">
    <property type="protein sequence ID" value="SPD73347.1"/>
    <property type="molecule type" value="Genomic_DNA"/>
</dbReference>